<comment type="caution">
    <text evidence="2">The sequence shown here is derived from an EMBL/GenBank/DDBJ whole genome shotgun (WGS) entry which is preliminary data.</text>
</comment>
<gene>
    <name evidence="2" type="ORF">WN71_004615</name>
</gene>
<dbReference type="EMBL" id="LAVA02000010">
    <property type="protein sequence ID" value="OIJ69070.1"/>
    <property type="molecule type" value="Genomic_DNA"/>
</dbReference>
<dbReference type="RefSeq" id="WP_046588903.1">
    <property type="nucleotide sequence ID" value="NZ_LAVA02000010.1"/>
</dbReference>
<organism evidence="2 3">
    <name type="scientific">Streptomyces mangrovisoli</name>
    <dbReference type="NCBI Taxonomy" id="1428628"/>
    <lineage>
        <taxon>Bacteria</taxon>
        <taxon>Bacillati</taxon>
        <taxon>Actinomycetota</taxon>
        <taxon>Actinomycetes</taxon>
        <taxon>Kitasatosporales</taxon>
        <taxon>Streptomycetaceae</taxon>
        <taxon>Streptomyces</taxon>
    </lineage>
</organism>
<sequence>MGTGGAPSPGASALGFRPGPVGAALAAALAAVLAAATGCTGTHPADATAGGRTAASSPAPRTTSPEDLCARVVAHWSREVLDSDTYGDYQTMGLSNGQYDILRRVVDAARAEKRRAGARAADLLIDRRARSGCAAWYRTGGPSDGPWQ</sequence>
<evidence type="ECO:0000256" key="1">
    <source>
        <dbReference type="SAM" id="MobiDB-lite"/>
    </source>
</evidence>
<accession>A0A1J4P6C0</accession>
<dbReference type="Proteomes" id="UP000034196">
    <property type="component" value="Unassembled WGS sequence"/>
</dbReference>
<dbReference type="AlphaFoldDB" id="A0A1J4P6C0"/>
<evidence type="ECO:0000313" key="2">
    <source>
        <dbReference type="EMBL" id="OIJ69070.1"/>
    </source>
</evidence>
<evidence type="ECO:0000313" key="3">
    <source>
        <dbReference type="Proteomes" id="UP000034196"/>
    </source>
</evidence>
<proteinExistence type="predicted"/>
<feature type="region of interest" description="Disordered" evidence="1">
    <location>
        <begin position="42"/>
        <end position="66"/>
    </location>
</feature>
<reference evidence="2" key="1">
    <citation type="submission" date="2016-10" db="EMBL/GenBank/DDBJ databases">
        <title>Genome sequence of Streptomyces mangrovisoli MUSC 149.</title>
        <authorList>
            <person name="Lee L.-H."/>
            <person name="Ser H.-L."/>
        </authorList>
    </citation>
    <scope>NUCLEOTIDE SEQUENCE [LARGE SCALE GENOMIC DNA]</scope>
    <source>
        <strain evidence="2">MUSC 149</strain>
    </source>
</reference>
<name>A0A1J4P6C0_9ACTN</name>
<feature type="compositionally biased region" description="Polar residues" evidence="1">
    <location>
        <begin position="54"/>
        <end position="65"/>
    </location>
</feature>
<keyword evidence="3" id="KW-1185">Reference proteome</keyword>
<protein>
    <submittedName>
        <fullName evidence="2">Uncharacterized protein</fullName>
    </submittedName>
</protein>
<dbReference type="STRING" id="1428628.WN71_004615"/>